<reference evidence="1 2" key="1">
    <citation type="journal article" date="2019" name="Genome Biol. Evol.">
        <title>Day and night: Metabolic profiles and evolutionary relationships of six axenic non-marine cyanobacteria.</title>
        <authorList>
            <person name="Will S.E."/>
            <person name="Henke P."/>
            <person name="Boedeker C."/>
            <person name="Huang S."/>
            <person name="Brinkmann H."/>
            <person name="Rohde M."/>
            <person name="Jarek M."/>
            <person name="Friedl T."/>
            <person name="Seufert S."/>
            <person name="Schumacher M."/>
            <person name="Overmann J."/>
            <person name="Neumann-Schaal M."/>
            <person name="Petersen J."/>
        </authorList>
    </citation>
    <scope>NUCLEOTIDE SEQUENCE [LARGE SCALE GENOMIC DNA]</scope>
    <source>
        <strain evidence="1 2">SAG 39.79</strain>
    </source>
</reference>
<keyword evidence="2" id="KW-1185">Reference proteome</keyword>
<dbReference type="AlphaFoldDB" id="A0AB37UJQ0"/>
<sequence>MSSKFKLSPKIQAAIIRGYGFSREQKIWLKHYTDAVIARDAKLFMRLGDESIHRWGMSRGIKLDNAAAYLLNQEDLAWGTAVMDVATELNKLAKE</sequence>
<evidence type="ECO:0000313" key="2">
    <source>
        <dbReference type="Proteomes" id="UP000282574"/>
    </source>
</evidence>
<organism evidence="1 2">
    <name type="scientific">Chroococcidiopsis cubana SAG 39.79</name>
    <dbReference type="NCBI Taxonomy" id="388085"/>
    <lineage>
        <taxon>Bacteria</taxon>
        <taxon>Bacillati</taxon>
        <taxon>Cyanobacteriota</taxon>
        <taxon>Cyanophyceae</taxon>
        <taxon>Chroococcidiopsidales</taxon>
        <taxon>Chroococcidiopsidaceae</taxon>
        <taxon>Chroococcidiopsis</taxon>
    </lineage>
</organism>
<name>A0AB37UJQ0_9CYAN</name>
<protein>
    <submittedName>
        <fullName evidence="1">Uncharacterized protein</fullName>
    </submittedName>
</protein>
<dbReference type="RefSeq" id="WP_106167308.1">
    <property type="nucleotide sequence ID" value="NZ_JAVKZF010000002.1"/>
</dbReference>
<proteinExistence type="predicted"/>
<evidence type="ECO:0000313" key="1">
    <source>
        <dbReference type="EMBL" id="RUT11590.1"/>
    </source>
</evidence>
<dbReference type="EMBL" id="RSCK01000023">
    <property type="protein sequence ID" value="RUT11590.1"/>
    <property type="molecule type" value="Genomic_DNA"/>
</dbReference>
<gene>
    <name evidence="1" type="ORF">DSM107010_30770</name>
</gene>
<accession>A0AB37UJQ0</accession>
<comment type="caution">
    <text evidence="1">The sequence shown here is derived from an EMBL/GenBank/DDBJ whole genome shotgun (WGS) entry which is preliminary data.</text>
</comment>
<dbReference type="Proteomes" id="UP000282574">
    <property type="component" value="Unassembled WGS sequence"/>
</dbReference>